<keyword evidence="2" id="KW-1133">Transmembrane helix</keyword>
<gene>
    <name evidence="3" type="ORF">C8Q69DRAFT_189882</name>
</gene>
<keyword evidence="2" id="KW-0812">Transmembrane</keyword>
<evidence type="ECO:0008006" key="5">
    <source>
        <dbReference type="Google" id="ProtNLM"/>
    </source>
</evidence>
<dbReference type="OrthoDB" id="5279542at2759"/>
<feature type="region of interest" description="Disordered" evidence="1">
    <location>
        <begin position="196"/>
        <end position="245"/>
    </location>
</feature>
<feature type="transmembrane region" description="Helical" evidence="2">
    <location>
        <begin position="168"/>
        <end position="190"/>
    </location>
</feature>
<accession>A0A443HHM2</accession>
<organism evidence="3 4">
    <name type="scientific">Byssochlamys spectabilis</name>
    <name type="common">Paecilomyces variotii</name>
    <dbReference type="NCBI Taxonomy" id="264951"/>
    <lineage>
        <taxon>Eukaryota</taxon>
        <taxon>Fungi</taxon>
        <taxon>Dikarya</taxon>
        <taxon>Ascomycota</taxon>
        <taxon>Pezizomycotina</taxon>
        <taxon>Eurotiomycetes</taxon>
        <taxon>Eurotiomycetidae</taxon>
        <taxon>Eurotiales</taxon>
        <taxon>Thermoascaceae</taxon>
        <taxon>Paecilomyces</taxon>
    </lineage>
</organism>
<name>A0A443HHM2_BYSSP</name>
<dbReference type="GeneID" id="39595242"/>
<reference evidence="3 4" key="1">
    <citation type="journal article" date="2018" name="Front. Microbiol.">
        <title>Genomic and genetic insights into a cosmopolitan fungus, Paecilomyces variotii (Eurotiales).</title>
        <authorList>
            <person name="Urquhart A.S."/>
            <person name="Mondo S.J."/>
            <person name="Makela M.R."/>
            <person name="Hane J.K."/>
            <person name="Wiebenga A."/>
            <person name="He G."/>
            <person name="Mihaltcheva S."/>
            <person name="Pangilinan J."/>
            <person name="Lipzen A."/>
            <person name="Barry K."/>
            <person name="de Vries R.P."/>
            <person name="Grigoriev I.V."/>
            <person name="Idnurm A."/>
        </authorList>
    </citation>
    <scope>NUCLEOTIDE SEQUENCE [LARGE SCALE GENOMIC DNA]</scope>
    <source>
        <strain evidence="3 4">CBS 101075</strain>
    </source>
</reference>
<comment type="caution">
    <text evidence="3">The sequence shown here is derived from an EMBL/GenBank/DDBJ whole genome shotgun (WGS) entry which is preliminary data.</text>
</comment>
<dbReference type="RefSeq" id="XP_028480959.1">
    <property type="nucleotide sequence ID" value="XM_028625965.1"/>
</dbReference>
<dbReference type="Proteomes" id="UP000283841">
    <property type="component" value="Unassembled WGS sequence"/>
</dbReference>
<dbReference type="EMBL" id="RCNU01000022">
    <property type="protein sequence ID" value="RWQ91314.1"/>
    <property type="molecule type" value="Genomic_DNA"/>
</dbReference>
<evidence type="ECO:0000256" key="2">
    <source>
        <dbReference type="SAM" id="Phobius"/>
    </source>
</evidence>
<evidence type="ECO:0000313" key="4">
    <source>
        <dbReference type="Proteomes" id="UP000283841"/>
    </source>
</evidence>
<sequence length="245" mass="27731">MGSTIYRMKTYWASHRDRVNAGNSPRLFQKTILRFVTAHFALLGTILLAAAINPWQENFFHSKGTPGDWQDGFPIAPLLLSFFFNLTNSVYVFKTASPFRGLVTGIFDFLVWAILIPAVTFSAWAGVFNLWKKPTMSMAGSMVVCDTGMNMFSKECNPELYQIGDLELAGVIFAILVWFITTFLFVHGCIEGMRGPRRGNQLSEKPPMPDRSGFYDLERGPPQFTRRSRGPPVLTRPPMAMPRYR</sequence>
<evidence type="ECO:0000256" key="1">
    <source>
        <dbReference type="SAM" id="MobiDB-lite"/>
    </source>
</evidence>
<dbReference type="VEuPathDB" id="FungiDB:C8Q69DRAFT_189882"/>
<feature type="transmembrane region" description="Helical" evidence="2">
    <location>
        <begin position="32"/>
        <end position="52"/>
    </location>
</feature>
<dbReference type="AlphaFoldDB" id="A0A443HHM2"/>
<proteinExistence type="predicted"/>
<feature type="transmembrane region" description="Helical" evidence="2">
    <location>
        <begin position="105"/>
        <end position="131"/>
    </location>
</feature>
<evidence type="ECO:0000313" key="3">
    <source>
        <dbReference type="EMBL" id="RWQ91314.1"/>
    </source>
</evidence>
<keyword evidence="2" id="KW-0472">Membrane</keyword>
<protein>
    <recommendedName>
        <fullName evidence="5">MARVEL domain-containing protein</fullName>
    </recommendedName>
</protein>
<keyword evidence="4" id="KW-1185">Reference proteome</keyword>
<feature type="transmembrane region" description="Helical" evidence="2">
    <location>
        <begin position="72"/>
        <end position="93"/>
    </location>
</feature>